<protein>
    <recommendedName>
        <fullName evidence="4">ASTRA-associated protein 1</fullName>
    </recommendedName>
</protein>
<sequence>MTTTGRPPPEPLYTFRPFHHAVHSSPNAPAISHSITHIAFIHRPCLGTPNHKLLQLLTTDELGFVVLWSLESKRAEVLWKPHPDSSKFGGCLWAEGVVESQDASTLREEDVNYLYIVSQGRDHRFVLSRVPAQPALSLNRAAFRPTADHPSPDVDIVADSPTNTTSFCKAALLTCDALPHSKWTCILAAPSSVDEKFVDIFAVRTHVEAPQIHRIYRGVGDEGAIHEMGAVMSVSLCRPDGFRKATLLLVGYESGAVALFSHHDANNDIGQGVWQRVASFRGHDEPIFSMCIGANLDHSCAATAWSVGADHKIVRYDIEVTYVRSNNTTLECTSGKEEHALLKYDFKPTVYTTRSPCRFDVKLRSDGKVMATISAGGKIWMYGSPHPALQGGKLPPLGLLKLKTSEEIRGGVLSFAPIRDSQKSHAHKSHLEGLGMLDTVGNRALLAAADKGGSVIIWEVFPMS</sequence>
<dbReference type="Gene3D" id="2.130.10.10">
    <property type="entry name" value="YVTN repeat-like/Quinoprotein amine dehydrogenase"/>
    <property type="match status" value="1"/>
</dbReference>
<dbReference type="InterPro" id="IPR015943">
    <property type="entry name" value="WD40/YVTN_repeat-like_dom_sf"/>
</dbReference>
<evidence type="ECO:0000313" key="5">
    <source>
        <dbReference type="EMBL" id="EGG05627.1"/>
    </source>
</evidence>
<dbReference type="InterPro" id="IPR036322">
    <property type="entry name" value="WD40_repeat_dom_sf"/>
</dbReference>
<dbReference type="InParanoid" id="F4RPZ9"/>
<dbReference type="EMBL" id="GL883112">
    <property type="protein sequence ID" value="EGG05627.1"/>
    <property type="molecule type" value="Genomic_DNA"/>
</dbReference>
<dbReference type="Proteomes" id="UP000001072">
    <property type="component" value="Unassembled WGS sequence"/>
</dbReference>
<dbReference type="FunCoup" id="F4RPZ9">
    <property type="interactions" value="158"/>
</dbReference>
<dbReference type="KEGG" id="mlr:MELLADRAFT_116787"/>
<dbReference type="PANTHER" id="PTHR19854">
    <property type="entry name" value="TRANSDUCIN BETA-LIKE 3"/>
    <property type="match status" value="1"/>
</dbReference>
<dbReference type="RefSeq" id="XP_007411116.1">
    <property type="nucleotide sequence ID" value="XM_007411054.1"/>
</dbReference>
<evidence type="ECO:0000256" key="2">
    <source>
        <dbReference type="ARBA" id="ARBA00022737"/>
    </source>
</evidence>
<proteinExistence type="inferred from homology"/>
<gene>
    <name evidence="5" type="ORF">MELLADRAFT_116787</name>
</gene>
<evidence type="ECO:0000256" key="4">
    <source>
        <dbReference type="ARBA" id="ARBA00040563"/>
    </source>
</evidence>
<dbReference type="AlphaFoldDB" id="F4RPZ9"/>
<comment type="similarity">
    <text evidence="3">Belongs to the WD repeat ASA1 family.</text>
</comment>
<reference evidence="6" key="1">
    <citation type="journal article" date="2011" name="Proc. Natl. Acad. Sci. U.S.A.">
        <title>Obligate biotrophy features unraveled by the genomic analysis of rust fungi.</title>
        <authorList>
            <person name="Duplessis S."/>
            <person name="Cuomo C.A."/>
            <person name="Lin Y.-C."/>
            <person name="Aerts A."/>
            <person name="Tisserant E."/>
            <person name="Veneault-Fourrey C."/>
            <person name="Joly D.L."/>
            <person name="Hacquard S."/>
            <person name="Amselem J."/>
            <person name="Cantarel B.L."/>
            <person name="Chiu R."/>
            <person name="Coutinho P.M."/>
            <person name="Feau N."/>
            <person name="Field M."/>
            <person name="Frey P."/>
            <person name="Gelhaye E."/>
            <person name="Goldberg J."/>
            <person name="Grabherr M.G."/>
            <person name="Kodira C.D."/>
            <person name="Kohler A."/>
            <person name="Kuees U."/>
            <person name="Lindquist E.A."/>
            <person name="Lucas S.M."/>
            <person name="Mago R."/>
            <person name="Mauceli E."/>
            <person name="Morin E."/>
            <person name="Murat C."/>
            <person name="Pangilinan J.L."/>
            <person name="Park R."/>
            <person name="Pearson M."/>
            <person name="Quesneville H."/>
            <person name="Rouhier N."/>
            <person name="Sakthikumar S."/>
            <person name="Salamov A.A."/>
            <person name="Schmutz J."/>
            <person name="Selles B."/>
            <person name="Shapiro H."/>
            <person name="Tanguay P."/>
            <person name="Tuskan G.A."/>
            <person name="Henrissat B."/>
            <person name="Van de Peer Y."/>
            <person name="Rouze P."/>
            <person name="Ellis J.G."/>
            <person name="Dodds P.N."/>
            <person name="Schein J.E."/>
            <person name="Zhong S."/>
            <person name="Hamelin R.C."/>
            <person name="Grigoriev I.V."/>
            <person name="Szabo L.J."/>
            <person name="Martin F."/>
        </authorList>
    </citation>
    <scope>NUCLEOTIDE SEQUENCE [LARGE SCALE GENOMIC DNA]</scope>
    <source>
        <strain evidence="6">98AG31 / pathotype 3-4-7</strain>
    </source>
</reference>
<evidence type="ECO:0000256" key="3">
    <source>
        <dbReference type="ARBA" id="ARBA00037931"/>
    </source>
</evidence>
<dbReference type="eggNOG" id="KOG0322">
    <property type="taxonomic scope" value="Eukaryota"/>
</dbReference>
<keyword evidence="6" id="KW-1185">Reference proteome</keyword>
<organism evidence="6">
    <name type="scientific">Melampsora larici-populina (strain 98AG31 / pathotype 3-4-7)</name>
    <name type="common">Poplar leaf rust fungus</name>
    <dbReference type="NCBI Taxonomy" id="747676"/>
    <lineage>
        <taxon>Eukaryota</taxon>
        <taxon>Fungi</taxon>
        <taxon>Dikarya</taxon>
        <taxon>Basidiomycota</taxon>
        <taxon>Pucciniomycotina</taxon>
        <taxon>Pucciniomycetes</taxon>
        <taxon>Pucciniales</taxon>
        <taxon>Melampsoraceae</taxon>
        <taxon>Melampsora</taxon>
    </lineage>
</organism>
<dbReference type="HOGENOM" id="CLU_517897_0_0_1"/>
<dbReference type="SUPFAM" id="SSF50978">
    <property type="entry name" value="WD40 repeat-like"/>
    <property type="match status" value="1"/>
</dbReference>
<dbReference type="VEuPathDB" id="FungiDB:MELLADRAFT_116787"/>
<dbReference type="OrthoDB" id="7668193at2759"/>
<dbReference type="GeneID" id="18925888"/>
<name>F4RPZ9_MELLP</name>
<keyword evidence="2" id="KW-0677">Repeat</keyword>
<accession>F4RPZ9</accession>
<dbReference type="PANTHER" id="PTHR19854:SF1">
    <property type="entry name" value="GUANINE NUCLEOTIDE-BINDING PROTEIN SUBUNIT BETA-LIKE PROTEIN 1"/>
    <property type="match status" value="1"/>
</dbReference>
<dbReference type="STRING" id="747676.F4RPZ9"/>
<keyword evidence="1" id="KW-0853">WD repeat</keyword>
<evidence type="ECO:0000256" key="1">
    <source>
        <dbReference type="ARBA" id="ARBA00022574"/>
    </source>
</evidence>
<evidence type="ECO:0000313" key="6">
    <source>
        <dbReference type="Proteomes" id="UP000001072"/>
    </source>
</evidence>